<feature type="domain" description="Phosphoribosyltransferase" evidence="15">
    <location>
        <begin position="9"/>
        <end position="214"/>
    </location>
</feature>
<dbReference type="CDD" id="cd06223">
    <property type="entry name" value="PRTases_typeI"/>
    <property type="match status" value="1"/>
</dbReference>
<dbReference type="AlphaFoldDB" id="A0A255ZXT6"/>
<keyword evidence="7 16" id="KW-0808">Transferase</keyword>
<dbReference type="PANTHER" id="PTHR11608">
    <property type="entry name" value="BIFUNCTIONAL PROTEIN PYRR"/>
    <property type="match status" value="1"/>
</dbReference>
<evidence type="ECO:0000256" key="7">
    <source>
        <dbReference type="ARBA" id="ARBA00022679"/>
    </source>
</evidence>
<comment type="similarity">
    <text evidence="3">Belongs to the UPRTase family.</text>
</comment>
<keyword evidence="9" id="KW-0342">GTP-binding</keyword>
<evidence type="ECO:0000256" key="13">
    <source>
        <dbReference type="ARBA" id="ARBA00072146"/>
    </source>
</evidence>
<accession>A0A255ZXT6</accession>
<dbReference type="InterPro" id="IPR050137">
    <property type="entry name" value="PyrR_bifunctional"/>
</dbReference>
<evidence type="ECO:0000256" key="10">
    <source>
        <dbReference type="ARBA" id="ARBA00031082"/>
    </source>
</evidence>
<evidence type="ECO:0000256" key="11">
    <source>
        <dbReference type="ARBA" id="ARBA00052919"/>
    </source>
</evidence>
<evidence type="ECO:0000313" key="17">
    <source>
        <dbReference type="Proteomes" id="UP000216035"/>
    </source>
</evidence>
<evidence type="ECO:0000313" key="16">
    <source>
        <dbReference type="EMBL" id="OYQ45610.1"/>
    </source>
</evidence>
<dbReference type="SUPFAM" id="SSF53271">
    <property type="entry name" value="PRTase-like"/>
    <property type="match status" value="1"/>
</dbReference>
<name>A0A255ZXT6_9FLAO</name>
<dbReference type="EC" id="2.4.2.9" evidence="4"/>
<evidence type="ECO:0000256" key="12">
    <source>
        <dbReference type="ARBA" id="ARBA00056901"/>
    </source>
</evidence>
<dbReference type="NCBIfam" id="NF001097">
    <property type="entry name" value="PRK00129.1"/>
    <property type="match status" value="1"/>
</dbReference>
<keyword evidence="17" id="KW-1185">Reference proteome</keyword>
<evidence type="ECO:0000256" key="5">
    <source>
        <dbReference type="ARBA" id="ARBA00022533"/>
    </source>
</evidence>
<evidence type="ECO:0000256" key="8">
    <source>
        <dbReference type="ARBA" id="ARBA00022741"/>
    </source>
</evidence>
<organism evidence="16 17">
    <name type="scientific">Flavobacterium aurantiibacter</name>
    <dbReference type="NCBI Taxonomy" id="2023067"/>
    <lineage>
        <taxon>Bacteria</taxon>
        <taxon>Pseudomonadati</taxon>
        <taxon>Bacteroidota</taxon>
        <taxon>Flavobacteriia</taxon>
        <taxon>Flavobacteriales</taxon>
        <taxon>Flavobacteriaceae</taxon>
        <taxon>Flavobacterium</taxon>
    </lineage>
</organism>
<sequence length="217" mass="24054">MKIRNLSEQNSVLHQFMSELRAVDVQTDRMRFRKNIERIGTLLAFEISKSLEYVPNTVLTPLGEKHSFRLAKPVVIASILRAGIPLHAGLLDVFDQAESGFISAYRAYSEDHGSFEIKVEYQAIPDLTNKILILADPMLATGRSLLACCEKLLEEMKPAELHIAAVIAAPEGIDYLQKHLPENTTLWIGEIDEALNAQNYIVPGLGDAGDLAFGPKL</sequence>
<evidence type="ECO:0000259" key="15">
    <source>
        <dbReference type="Pfam" id="PF14681"/>
    </source>
</evidence>
<proteinExistence type="inferred from homology"/>
<evidence type="ECO:0000256" key="3">
    <source>
        <dbReference type="ARBA" id="ARBA00009516"/>
    </source>
</evidence>
<reference evidence="16 17" key="1">
    <citation type="submission" date="2017-07" db="EMBL/GenBank/DDBJ databases">
        <title>Flavobacterium cyanobacteriorum sp. nov., isolated from cyanobacterial aggregates in a eutrophic lake.</title>
        <authorList>
            <person name="Cai H."/>
        </authorList>
    </citation>
    <scope>NUCLEOTIDE SEQUENCE [LARGE SCALE GENOMIC DNA]</scope>
    <source>
        <strain evidence="16 17">TH167</strain>
    </source>
</reference>
<comment type="cofactor">
    <cofactor evidence="1">
        <name>Mg(2+)</name>
        <dbReference type="ChEBI" id="CHEBI:18420"/>
    </cofactor>
</comment>
<protein>
    <recommendedName>
        <fullName evidence="13">Uracil phosphoribosyltransferase</fullName>
        <ecNumber evidence="4">2.4.2.9</ecNumber>
    </recommendedName>
    <alternativeName>
        <fullName evidence="10">UMP pyrophosphorylase</fullName>
    </alternativeName>
    <alternativeName>
        <fullName evidence="14">UPRTase</fullName>
    </alternativeName>
</protein>
<dbReference type="Gene3D" id="3.40.50.2020">
    <property type="match status" value="1"/>
</dbReference>
<evidence type="ECO:0000256" key="1">
    <source>
        <dbReference type="ARBA" id="ARBA00001946"/>
    </source>
</evidence>
<dbReference type="FunFam" id="3.40.50.2020:FF:000023">
    <property type="entry name" value="Probable uracil phosphoribosyltransferase"/>
    <property type="match status" value="1"/>
</dbReference>
<comment type="pathway">
    <text evidence="2">Pyrimidine metabolism; UMP biosynthesis via salvage pathway; UMP from uracil: step 1/1.</text>
</comment>
<dbReference type="InterPro" id="IPR029057">
    <property type="entry name" value="PRTase-like"/>
</dbReference>
<dbReference type="RefSeq" id="WP_094485795.1">
    <property type="nucleotide sequence ID" value="NZ_NOXX01000178.1"/>
</dbReference>
<evidence type="ECO:0000256" key="6">
    <source>
        <dbReference type="ARBA" id="ARBA00022676"/>
    </source>
</evidence>
<evidence type="ECO:0000256" key="4">
    <source>
        <dbReference type="ARBA" id="ARBA00011894"/>
    </source>
</evidence>
<evidence type="ECO:0000256" key="14">
    <source>
        <dbReference type="ARBA" id="ARBA00079807"/>
    </source>
</evidence>
<keyword evidence="8" id="KW-0547">Nucleotide-binding</keyword>
<dbReference type="GO" id="GO:0004845">
    <property type="term" value="F:uracil phosphoribosyltransferase activity"/>
    <property type="evidence" value="ECO:0007669"/>
    <property type="project" value="UniProtKB-EC"/>
</dbReference>
<dbReference type="PANTHER" id="PTHR11608:SF0">
    <property type="entry name" value="BIFUNCTIONAL PROTEIN PYRR"/>
    <property type="match status" value="1"/>
</dbReference>
<comment type="catalytic activity">
    <reaction evidence="11">
        <text>UMP + diphosphate = 5-phospho-alpha-D-ribose 1-diphosphate + uracil</text>
        <dbReference type="Rhea" id="RHEA:13017"/>
        <dbReference type="ChEBI" id="CHEBI:17568"/>
        <dbReference type="ChEBI" id="CHEBI:33019"/>
        <dbReference type="ChEBI" id="CHEBI:57865"/>
        <dbReference type="ChEBI" id="CHEBI:58017"/>
        <dbReference type="EC" id="2.4.2.9"/>
    </reaction>
</comment>
<keyword evidence="5" id="KW-0021">Allosteric enzyme</keyword>
<dbReference type="EMBL" id="NOXX01000178">
    <property type="protein sequence ID" value="OYQ45610.1"/>
    <property type="molecule type" value="Genomic_DNA"/>
</dbReference>
<dbReference type="InterPro" id="IPR000836">
    <property type="entry name" value="PRTase_dom"/>
</dbReference>
<evidence type="ECO:0000256" key="9">
    <source>
        <dbReference type="ARBA" id="ARBA00023134"/>
    </source>
</evidence>
<dbReference type="Pfam" id="PF14681">
    <property type="entry name" value="UPRTase"/>
    <property type="match status" value="1"/>
</dbReference>
<dbReference type="OrthoDB" id="9781675at2"/>
<comment type="function">
    <text evidence="12">Catalyzes the conversion of uracil and 5-phospho-alpha-D-ribose 1-diphosphate (PRPP) to UMP and diphosphate.</text>
</comment>
<dbReference type="GO" id="GO:0005525">
    <property type="term" value="F:GTP binding"/>
    <property type="evidence" value="ECO:0007669"/>
    <property type="project" value="UniProtKB-KW"/>
</dbReference>
<gene>
    <name evidence="16" type="ORF">CHX27_05680</name>
</gene>
<comment type="caution">
    <text evidence="16">The sequence shown here is derived from an EMBL/GenBank/DDBJ whole genome shotgun (WGS) entry which is preliminary data.</text>
</comment>
<evidence type="ECO:0000256" key="2">
    <source>
        <dbReference type="ARBA" id="ARBA00005180"/>
    </source>
</evidence>
<keyword evidence="6 16" id="KW-0328">Glycosyltransferase</keyword>
<dbReference type="Proteomes" id="UP000216035">
    <property type="component" value="Unassembled WGS sequence"/>
</dbReference>